<accession>A0A0B0HBE0</accession>
<dbReference type="GO" id="GO:0016829">
    <property type="term" value="F:lyase activity"/>
    <property type="evidence" value="ECO:0007669"/>
    <property type="project" value="UniProtKB-KW"/>
</dbReference>
<evidence type="ECO:0000256" key="1">
    <source>
        <dbReference type="ARBA" id="ARBA00000385"/>
    </source>
</evidence>
<dbReference type="AlphaFoldDB" id="A0A0B0HBE0"/>
<dbReference type="InterPro" id="IPR036974">
    <property type="entry name" value="PUA_sf"/>
</dbReference>
<dbReference type="GO" id="GO:1990481">
    <property type="term" value="P:mRNA pseudouridine synthesis"/>
    <property type="evidence" value="ECO:0007669"/>
    <property type="project" value="TreeGrafter"/>
</dbReference>
<evidence type="ECO:0000256" key="3">
    <source>
        <dbReference type="ARBA" id="ARBA00022694"/>
    </source>
</evidence>
<evidence type="ECO:0000256" key="2">
    <source>
        <dbReference type="ARBA" id="ARBA00005642"/>
    </source>
</evidence>
<evidence type="ECO:0000313" key="12">
    <source>
        <dbReference type="Proteomes" id="UP000190962"/>
    </source>
</evidence>
<dbReference type="EMBL" id="MPNX01000015">
    <property type="protein sequence ID" value="OOY34481.1"/>
    <property type="molecule type" value="Genomic_DNA"/>
</dbReference>
<dbReference type="SUPFAM" id="SSF55120">
    <property type="entry name" value="Pseudouridine synthase"/>
    <property type="match status" value="1"/>
</dbReference>
<dbReference type="OrthoDB" id="9802309at2"/>
<feature type="domain" description="Pseudouridine synthase II N-terminal" evidence="6">
    <location>
        <begin position="33"/>
        <end position="181"/>
    </location>
</feature>
<keyword evidence="11" id="KW-1185">Reference proteome</keyword>
<evidence type="ECO:0000313" key="11">
    <source>
        <dbReference type="Proteomes" id="UP000030856"/>
    </source>
</evidence>
<comment type="catalytic activity">
    <reaction evidence="1 5">
        <text>uridine(55) in tRNA = pseudouridine(55) in tRNA</text>
        <dbReference type="Rhea" id="RHEA:42532"/>
        <dbReference type="Rhea" id="RHEA-COMP:10101"/>
        <dbReference type="Rhea" id="RHEA-COMP:10102"/>
        <dbReference type="ChEBI" id="CHEBI:65314"/>
        <dbReference type="ChEBI" id="CHEBI:65315"/>
        <dbReference type="EC" id="5.4.99.25"/>
    </reaction>
</comment>
<dbReference type="CDD" id="cd21152">
    <property type="entry name" value="PUA_TruB_bacterial"/>
    <property type="match status" value="1"/>
</dbReference>
<keyword evidence="9" id="KW-0456">Lyase</keyword>
<dbReference type="GO" id="GO:0031119">
    <property type="term" value="P:tRNA pseudouridine synthesis"/>
    <property type="evidence" value="ECO:0007669"/>
    <property type="project" value="UniProtKB-UniRule"/>
</dbReference>
<reference evidence="9 11" key="1">
    <citation type="journal article" date="2014" name="BMC Genomics">
        <title>The genome of the intracellular bacterium of the coastal bivalve, Solemya velum: a blueprint for thriving in and out of symbiosis.</title>
        <authorList>
            <person name="Dmytrenko O."/>
            <person name="Russell S.L."/>
            <person name="Loo W.T."/>
            <person name="Fontanez K.M."/>
            <person name="Liao L."/>
            <person name="Roeselers G."/>
            <person name="Sharma R."/>
            <person name="Stewart F.J."/>
            <person name="Newton I.L."/>
            <person name="Woyke T."/>
            <person name="Wu D."/>
            <person name="Lang J.M."/>
            <person name="Eisen J.A."/>
            <person name="Cavanaugh C.M."/>
        </authorList>
    </citation>
    <scope>NUCLEOTIDE SEQUENCE [LARGE SCALE GENOMIC DNA]</scope>
    <source>
        <strain evidence="9 11">WH</strain>
    </source>
</reference>
<dbReference type="PATRIC" id="fig|2340.3.peg.479"/>
<dbReference type="CDD" id="cd02573">
    <property type="entry name" value="PseudoU_synth_EcTruB"/>
    <property type="match status" value="1"/>
</dbReference>
<dbReference type="PANTHER" id="PTHR13767:SF2">
    <property type="entry name" value="PSEUDOURIDYLATE SYNTHASE TRUB1"/>
    <property type="match status" value="1"/>
</dbReference>
<reference evidence="10 12" key="2">
    <citation type="submission" date="2016-11" db="EMBL/GenBank/DDBJ databases">
        <title>Mixed transmission modes and dynamic genome evolution in an obligate animal-bacterial symbiosis.</title>
        <authorList>
            <person name="Russell S.L."/>
            <person name="Corbett-Detig R.B."/>
            <person name="Cavanaugh C.M."/>
        </authorList>
    </citation>
    <scope>NUCLEOTIDE SEQUENCE [LARGE SCALE GENOMIC DNA]</scope>
    <source>
        <strain evidence="10">MA-KB16</strain>
    </source>
</reference>
<dbReference type="PANTHER" id="PTHR13767">
    <property type="entry name" value="TRNA-PSEUDOURIDINE SYNTHASE"/>
    <property type="match status" value="1"/>
</dbReference>
<dbReference type="GeneID" id="86991822"/>
<sequence>MAKRRRKGRPVSGILLLDKPVGITSNAALQKVKWIYKAAKAGHTGSLDPLAEGLLPICLGEATKISAYLLDADKRYTTTVKLGEKTTTADAEGEVIESRPVENISAQRVTEVLQNFLGEQEQIPPMYSAVKHEGKRLYDLAREGKEVERKSRKITIYSLELTSINADELVLDVHCSKGTYIRTLAEDIGEMLGCGGHVSALRRTSVGPFDESNCMTLASLEEQADAPFAELDALLLPIDNGLNHWPEVRLDANSSHYLKQGQPVLVPKAPTEGWVRVYDASDNFIGVGEVDDDGLIAPRRLMIAS</sequence>
<dbReference type="FunFam" id="2.30.130.10:FF:000012">
    <property type="entry name" value="tRNA pseudouridine synthase B"/>
    <property type="match status" value="1"/>
</dbReference>
<dbReference type="FunFam" id="3.30.2350.10:FF:000011">
    <property type="entry name" value="tRNA pseudouridine synthase B"/>
    <property type="match status" value="1"/>
</dbReference>
<dbReference type="EMBL" id="JRAA01000001">
    <property type="protein sequence ID" value="KHF25967.1"/>
    <property type="molecule type" value="Genomic_DNA"/>
</dbReference>
<dbReference type="NCBIfam" id="TIGR00431">
    <property type="entry name" value="TruB"/>
    <property type="match status" value="1"/>
</dbReference>
<protein>
    <recommendedName>
        <fullName evidence="5">tRNA pseudouridine synthase B</fullName>
        <ecNumber evidence="5">5.4.99.25</ecNumber>
    </recommendedName>
    <alternativeName>
        <fullName evidence="5">tRNA pseudouridine(55) synthase</fullName>
        <shortName evidence="5">Psi55 synthase</shortName>
    </alternativeName>
    <alternativeName>
        <fullName evidence="5">tRNA pseudouridylate synthase</fullName>
    </alternativeName>
    <alternativeName>
        <fullName evidence="5">tRNA-uridine isomerase</fullName>
    </alternativeName>
</protein>
<dbReference type="InterPro" id="IPR015947">
    <property type="entry name" value="PUA-like_sf"/>
</dbReference>
<dbReference type="Gene3D" id="3.30.2350.10">
    <property type="entry name" value="Pseudouridine synthase"/>
    <property type="match status" value="1"/>
</dbReference>
<dbReference type="Pfam" id="PF01509">
    <property type="entry name" value="TruB_N"/>
    <property type="match status" value="1"/>
</dbReference>
<dbReference type="STRING" id="2340.JV46_20640"/>
<evidence type="ECO:0000256" key="5">
    <source>
        <dbReference type="HAMAP-Rule" id="MF_01080"/>
    </source>
</evidence>
<feature type="active site" description="Nucleophile" evidence="5">
    <location>
        <position position="48"/>
    </location>
</feature>
<dbReference type="InterPro" id="IPR002501">
    <property type="entry name" value="PsdUridine_synth_N"/>
</dbReference>
<keyword evidence="4 5" id="KW-0413">Isomerase</keyword>
<dbReference type="Proteomes" id="UP000030856">
    <property type="component" value="Unassembled WGS sequence"/>
</dbReference>
<dbReference type="InterPro" id="IPR014780">
    <property type="entry name" value="tRNA_psdUridine_synth_TruB"/>
</dbReference>
<name>A0A0B0HBE0_SOVGS</name>
<dbReference type="RefSeq" id="WP_043115667.1">
    <property type="nucleotide sequence ID" value="NZ_JRAA01000001.1"/>
</dbReference>
<dbReference type="HAMAP" id="MF_01080">
    <property type="entry name" value="TruB_bact"/>
    <property type="match status" value="1"/>
</dbReference>
<comment type="function">
    <text evidence="5">Responsible for synthesis of pseudouridine from uracil-55 in the psi GC loop of transfer RNAs.</text>
</comment>
<evidence type="ECO:0000259" key="7">
    <source>
        <dbReference type="Pfam" id="PF09157"/>
    </source>
</evidence>
<dbReference type="SUPFAM" id="SSF88697">
    <property type="entry name" value="PUA domain-like"/>
    <property type="match status" value="1"/>
</dbReference>
<evidence type="ECO:0000313" key="9">
    <source>
        <dbReference type="EMBL" id="KHF25967.1"/>
    </source>
</evidence>
<dbReference type="Proteomes" id="UP000190962">
    <property type="component" value="Unassembled WGS sequence"/>
</dbReference>
<evidence type="ECO:0000313" key="10">
    <source>
        <dbReference type="EMBL" id="OOY34481.1"/>
    </source>
</evidence>
<feature type="domain" description="tRNA pseudouridine synthase II TruB subfamily 1 C-terminal" evidence="7">
    <location>
        <begin position="246"/>
        <end position="302"/>
    </location>
</feature>
<evidence type="ECO:0000256" key="4">
    <source>
        <dbReference type="ARBA" id="ARBA00023235"/>
    </source>
</evidence>
<dbReference type="Pfam" id="PF16198">
    <property type="entry name" value="TruB_C_2"/>
    <property type="match status" value="1"/>
</dbReference>
<dbReference type="Gene3D" id="2.30.130.10">
    <property type="entry name" value="PUA domain"/>
    <property type="match status" value="1"/>
</dbReference>
<dbReference type="InterPro" id="IPR015240">
    <property type="entry name" value="tRNA_sdUridine_synth_fam1_C"/>
</dbReference>
<organism evidence="9 11">
    <name type="scientific">Solemya velum gill symbiont</name>
    <dbReference type="NCBI Taxonomy" id="2340"/>
    <lineage>
        <taxon>Bacteria</taxon>
        <taxon>Pseudomonadati</taxon>
        <taxon>Pseudomonadota</taxon>
        <taxon>Gammaproteobacteria</taxon>
        <taxon>sulfur-oxidizing symbionts</taxon>
    </lineage>
</organism>
<dbReference type="Pfam" id="PF09157">
    <property type="entry name" value="TruB-C_2"/>
    <property type="match status" value="1"/>
</dbReference>
<dbReference type="GO" id="GO:0003723">
    <property type="term" value="F:RNA binding"/>
    <property type="evidence" value="ECO:0007669"/>
    <property type="project" value="InterPro"/>
</dbReference>
<gene>
    <name evidence="5" type="primary">truB</name>
    <name evidence="10" type="ORF">BOV88_10025</name>
    <name evidence="9" type="ORF">JV46_20640</name>
</gene>
<comment type="similarity">
    <text evidence="2 5">Belongs to the pseudouridine synthase TruB family. Type 1 subfamily.</text>
</comment>
<evidence type="ECO:0000259" key="8">
    <source>
        <dbReference type="Pfam" id="PF16198"/>
    </source>
</evidence>
<dbReference type="GO" id="GO:0160148">
    <property type="term" value="F:tRNA pseudouridine(55) synthase activity"/>
    <property type="evidence" value="ECO:0007669"/>
    <property type="project" value="UniProtKB-EC"/>
</dbReference>
<proteinExistence type="inferred from homology"/>
<dbReference type="EC" id="5.4.99.25" evidence="5"/>
<keyword evidence="3 5" id="KW-0819">tRNA processing</keyword>
<evidence type="ECO:0000259" key="6">
    <source>
        <dbReference type="Pfam" id="PF01509"/>
    </source>
</evidence>
<feature type="domain" description="tRNA pseudouridylate synthase B C-terminal" evidence="8">
    <location>
        <begin position="182"/>
        <end position="242"/>
    </location>
</feature>
<dbReference type="InterPro" id="IPR032819">
    <property type="entry name" value="TruB_C"/>
</dbReference>
<dbReference type="eggNOG" id="COG0130">
    <property type="taxonomic scope" value="Bacteria"/>
</dbReference>
<comment type="caution">
    <text evidence="9">The sequence shown here is derived from an EMBL/GenBank/DDBJ whole genome shotgun (WGS) entry which is preliminary data.</text>
</comment>
<dbReference type="InterPro" id="IPR020103">
    <property type="entry name" value="PsdUridine_synth_cat_dom_sf"/>
</dbReference>